<evidence type="ECO:0000313" key="2">
    <source>
        <dbReference type="Proteomes" id="UP000275749"/>
    </source>
</evidence>
<proteinExistence type="predicted"/>
<dbReference type="Proteomes" id="UP000275749">
    <property type="component" value="Unassembled WGS sequence"/>
</dbReference>
<evidence type="ECO:0000313" key="1">
    <source>
        <dbReference type="EMBL" id="ROR55117.1"/>
    </source>
</evidence>
<gene>
    <name evidence="1" type="ORF">EDD41_2371</name>
</gene>
<protein>
    <recommendedName>
        <fullName evidence="3">DUF4062 domain-containing protein</fullName>
    </recommendedName>
</protein>
<organism evidence="1 2">
    <name type="scientific">Luteococcus japonicus</name>
    <dbReference type="NCBI Taxonomy" id="33984"/>
    <lineage>
        <taxon>Bacteria</taxon>
        <taxon>Bacillati</taxon>
        <taxon>Actinomycetota</taxon>
        <taxon>Actinomycetes</taxon>
        <taxon>Propionibacteriales</taxon>
        <taxon>Propionibacteriaceae</taxon>
        <taxon>Luteococcus</taxon>
    </lineage>
</organism>
<evidence type="ECO:0008006" key="3">
    <source>
        <dbReference type="Google" id="ProtNLM"/>
    </source>
</evidence>
<reference evidence="1 2" key="1">
    <citation type="submission" date="2018-11" db="EMBL/GenBank/DDBJ databases">
        <title>Sequencing the genomes of 1000 actinobacteria strains.</title>
        <authorList>
            <person name="Klenk H.-P."/>
        </authorList>
    </citation>
    <scope>NUCLEOTIDE SEQUENCE [LARGE SCALE GENOMIC DNA]</scope>
    <source>
        <strain evidence="1 2">DSM 10546</strain>
    </source>
</reference>
<accession>A0A3N1ZXA7</accession>
<dbReference type="EMBL" id="RKHG01000001">
    <property type="protein sequence ID" value="ROR55117.1"/>
    <property type="molecule type" value="Genomic_DNA"/>
</dbReference>
<sequence>MAFRLLISCPSDVPHETLAKIREAIARWNVQHGAAFSAVIIPMAWTDSAVAAFGDRPQALINEQLTDEADACLAIFRDKLGSPTGHAASGTWEEIERLAGGGRPVGILRDLTPRPALQGSDAAAESLRLQKHFESDVFPQALVLSFADMAALQNHVDAFLTRFTSQAQRSADIEKENRAIAPLTAEDPSKGVWPRIESSEHIETDSKGRLKTRRRHHLVLSNQTGGPVHNVRYEFHLPPGQMFDAHDRSSERTIATMPPNGETRFSLLFVMGSQSQAQCLVHWSDSSGEHTTEATVTV</sequence>
<dbReference type="AlphaFoldDB" id="A0A3N1ZXA7"/>
<comment type="caution">
    <text evidence="1">The sequence shown here is derived from an EMBL/GenBank/DDBJ whole genome shotgun (WGS) entry which is preliminary data.</text>
</comment>
<name>A0A3N1ZXA7_9ACTN</name>